<keyword evidence="3 8" id="KW-0732">Signal</keyword>
<dbReference type="GO" id="GO:0016020">
    <property type="term" value="C:membrane"/>
    <property type="evidence" value="ECO:0007669"/>
    <property type="project" value="UniProtKB-SubCell"/>
</dbReference>
<keyword evidence="6" id="KW-0449">Lipoprotein</keyword>
<accession>A0A1M6MHR3</accession>
<evidence type="ECO:0000256" key="4">
    <source>
        <dbReference type="ARBA" id="ARBA00023136"/>
    </source>
</evidence>
<dbReference type="InterPro" id="IPR004872">
    <property type="entry name" value="Lipoprotein_NlpA"/>
</dbReference>
<dbReference type="EMBL" id="FRAI01000007">
    <property type="protein sequence ID" value="SHJ82984.1"/>
    <property type="molecule type" value="Genomic_DNA"/>
</dbReference>
<evidence type="ECO:0000256" key="2">
    <source>
        <dbReference type="ARBA" id="ARBA00008973"/>
    </source>
</evidence>
<evidence type="ECO:0000256" key="8">
    <source>
        <dbReference type="SAM" id="SignalP"/>
    </source>
</evidence>
<dbReference type="OrthoDB" id="9812878at2"/>
<evidence type="ECO:0000256" key="1">
    <source>
        <dbReference type="ARBA" id="ARBA00004635"/>
    </source>
</evidence>
<dbReference type="CDD" id="cd13597">
    <property type="entry name" value="PBP2_lipoprotein_Tp32"/>
    <property type="match status" value="1"/>
</dbReference>
<dbReference type="STRING" id="1120989.SAMN02745227_00777"/>
<name>A0A1M6MHR3_9FIRM</name>
<dbReference type="PANTHER" id="PTHR30429">
    <property type="entry name" value="D-METHIONINE-BINDING LIPOPROTEIN METQ"/>
    <property type="match status" value="1"/>
</dbReference>
<keyword evidence="4" id="KW-0472">Membrane</keyword>
<feature type="signal peptide" evidence="8">
    <location>
        <begin position="1"/>
        <end position="22"/>
    </location>
</feature>
<dbReference type="Pfam" id="PF03180">
    <property type="entry name" value="Lipoprotein_9"/>
    <property type="match status" value="1"/>
</dbReference>
<sequence>MKKVLLSIFILISLMLTGCSTSKEDEFRIGATQVPHAEILEFIKPILAEKGVNIKIVPYNDYVQPNLNLHDGDIDANYFQHLPYLTRFNQDNNTKLVPVVAVHLEPMAIYSKKITDLNQFQGGKVGVPNDVTNLGRALALLESAGLIKLRESVGVRGTVEDIVENPLDIEIVELEAPLIANMLPDLEIGIINTNYALLANLNPVKDGLFIEEVIGNPYANILVVKEGKENDERVKIIAEVLNSQQVKDFILEKYKGSVLPAF</sequence>
<evidence type="ECO:0000256" key="5">
    <source>
        <dbReference type="ARBA" id="ARBA00023139"/>
    </source>
</evidence>
<evidence type="ECO:0000313" key="10">
    <source>
        <dbReference type="Proteomes" id="UP000243547"/>
    </source>
</evidence>
<comment type="subcellular location">
    <subcellularLocation>
        <location evidence="1">Membrane</location>
        <topology evidence="1">Lipid-anchor</topology>
    </subcellularLocation>
</comment>
<dbReference type="PIRSF" id="PIRSF002854">
    <property type="entry name" value="MetQ"/>
    <property type="match status" value="1"/>
</dbReference>
<dbReference type="AlphaFoldDB" id="A0A1M6MHR3"/>
<dbReference type="RefSeq" id="WP_072906481.1">
    <property type="nucleotide sequence ID" value="NZ_FRAI01000007.1"/>
</dbReference>
<gene>
    <name evidence="9" type="ORF">SAMN02745227_00777</name>
</gene>
<keyword evidence="10" id="KW-1185">Reference proteome</keyword>
<evidence type="ECO:0000256" key="3">
    <source>
        <dbReference type="ARBA" id="ARBA00022729"/>
    </source>
</evidence>
<proteinExistence type="inferred from homology"/>
<dbReference type="PANTHER" id="PTHR30429:SF0">
    <property type="entry name" value="METHIONINE-BINDING LIPOPROTEIN METQ"/>
    <property type="match status" value="1"/>
</dbReference>
<dbReference type="Proteomes" id="UP000243547">
    <property type="component" value="Unassembled WGS sequence"/>
</dbReference>
<reference evidence="10" key="1">
    <citation type="submission" date="2016-11" db="EMBL/GenBank/DDBJ databases">
        <authorList>
            <person name="Varghese N."/>
            <person name="Submissions S."/>
        </authorList>
    </citation>
    <scope>NUCLEOTIDE SEQUENCE [LARGE SCALE GENOMIC DNA]</scope>
    <source>
        <strain evidence="10">DSM 14826</strain>
    </source>
</reference>
<organism evidence="9 10">
    <name type="scientific">Anaerobranca californiensis DSM 14826</name>
    <dbReference type="NCBI Taxonomy" id="1120989"/>
    <lineage>
        <taxon>Bacteria</taxon>
        <taxon>Bacillati</taxon>
        <taxon>Bacillota</taxon>
        <taxon>Clostridia</taxon>
        <taxon>Eubacteriales</taxon>
        <taxon>Proteinivoracaceae</taxon>
        <taxon>Anaerobranca</taxon>
    </lineage>
</organism>
<keyword evidence="5" id="KW-0564">Palmitate</keyword>
<dbReference type="Gene3D" id="3.40.190.10">
    <property type="entry name" value="Periplasmic binding protein-like II"/>
    <property type="match status" value="2"/>
</dbReference>
<dbReference type="SUPFAM" id="SSF53850">
    <property type="entry name" value="Periplasmic binding protein-like II"/>
    <property type="match status" value="1"/>
</dbReference>
<feature type="chain" id="PRO_5039493365" evidence="8">
    <location>
        <begin position="23"/>
        <end position="262"/>
    </location>
</feature>
<evidence type="ECO:0000256" key="6">
    <source>
        <dbReference type="ARBA" id="ARBA00023288"/>
    </source>
</evidence>
<protein>
    <submittedName>
        <fullName evidence="9">D-methionine transport system substrate-binding protein</fullName>
    </submittedName>
</protein>
<evidence type="ECO:0000256" key="7">
    <source>
        <dbReference type="PIRSR" id="PIRSR002854-1"/>
    </source>
</evidence>
<dbReference type="PROSITE" id="PS51257">
    <property type="entry name" value="PROKAR_LIPOPROTEIN"/>
    <property type="match status" value="1"/>
</dbReference>
<feature type="lipid moiety-binding region" description="S-diacylglycerol cysteine" evidence="7">
    <location>
        <position position="19"/>
    </location>
</feature>
<evidence type="ECO:0000313" key="9">
    <source>
        <dbReference type="EMBL" id="SHJ82984.1"/>
    </source>
</evidence>
<comment type="similarity">
    <text evidence="2">Belongs to the NlpA lipoprotein family.</text>
</comment>